<comment type="caution">
    <text evidence="1">The sequence shown here is derived from an EMBL/GenBank/DDBJ whole genome shotgun (WGS) entry which is preliminary data.</text>
</comment>
<dbReference type="AlphaFoldDB" id="A0AAD7MPZ8"/>
<dbReference type="EMBL" id="JARKIB010000184">
    <property type="protein sequence ID" value="KAJ7726792.1"/>
    <property type="molecule type" value="Genomic_DNA"/>
</dbReference>
<sequence>MQTLCSSRSRDEVYEKAKQSQKTNQWSLRKDGVYTADARAITRTRVKGGCSQGKVGVIIQFIAKKQNMSRRTVQRALIEGGIATRLQVVHEMVQADGATLSSDATSLRGENYEGAFVMINKGTTHKMRMLSLTSTVLHGSETQLVNLKHQISSICTLYRRSPLGQRSQFNFEGGNGDHAADVKKFHRLGKEWKKESSRILLGYEEPGRMEPQKVIDVVREILEKNLAEAGGADAWKQLPDAEKNVRTKSSMDTLALRLGEEVFSLLPPETKREINLFFWAGCSMRKELNCCKVFDEGMQEHYEEHPELEPPVLLANKDNAATIELAEDTGESTPAHRKLMDFVENNKTKRSWNHMEQNIVKGLNCKTTISLTLCLFTMAVMHPYAAAVRGSGLEELNMLDLRPFHQSVKAHMRKLIANSDPLISTAPDSYKFATLDGK</sequence>
<evidence type="ECO:0000313" key="1">
    <source>
        <dbReference type="EMBL" id="KAJ7726792.1"/>
    </source>
</evidence>
<keyword evidence="2" id="KW-1185">Reference proteome</keyword>
<organism evidence="1 2">
    <name type="scientific">Mycena metata</name>
    <dbReference type="NCBI Taxonomy" id="1033252"/>
    <lineage>
        <taxon>Eukaryota</taxon>
        <taxon>Fungi</taxon>
        <taxon>Dikarya</taxon>
        <taxon>Basidiomycota</taxon>
        <taxon>Agaricomycotina</taxon>
        <taxon>Agaricomycetes</taxon>
        <taxon>Agaricomycetidae</taxon>
        <taxon>Agaricales</taxon>
        <taxon>Marasmiineae</taxon>
        <taxon>Mycenaceae</taxon>
        <taxon>Mycena</taxon>
    </lineage>
</organism>
<proteinExistence type="predicted"/>
<reference evidence="1" key="1">
    <citation type="submission" date="2023-03" db="EMBL/GenBank/DDBJ databases">
        <title>Massive genome expansion in bonnet fungi (Mycena s.s.) driven by repeated elements and novel gene families across ecological guilds.</title>
        <authorList>
            <consortium name="Lawrence Berkeley National Laboratory"/>
            <person name="Harder C.B."/>
            <person name="Miyauchi S."/>
            <person name="Viragh M."/>
            <person name="Kuo A."/>
            <person name="Thoen E."/>
            <person name="Andreopoulos B."/>
            <person name="Lu D."/>
            <person name="Skrede I."/>
            <person name="Drula E."/>
            <person name="Henrissat B."/>
            <person name="Morin E."/>
            <person name="Kohler A."/>
            <person name="Barry K."/>
            <person name="LaButti K."/>
            <person name="Morin E."/>
            <person name="Salamov A."/>
            <person name="Lipzen A."/>
            <person name="Mereny Z."/>
            <person name="Hegedus B."/>
            <person name="Baldrian P."/>
            <person name="Stursova M."/>
            <person name="Weitz H."/>
            <person name="Taylor A."/>
            <person name="Grigoriev I.V."/>
            <person name="Nagy L.G."/>
            <person name="Martin F."/>
            <person name="Kauserud H."/>
        </authorList>
    </citation>
    <scope>NUCLEOTIDE SEQUENCE</scope>
    <source>
        <strain evidence="1">CBHHK182m</strain>
    </source>
</reference>
<evidence type="ECO:0000313" key="2">
    <source>
        <dbReference type="Proteomes" id="UP001215598"/>
    </source>
</evidence>
<dbReference type="Proteomes" id="UP001215598">
    <property type="component" value="Unassembled WGS sequence"/>
</dbReference>
<protein>
    <submittedName>
        <fullName evidence="1">Uncharacterized protein</fullName>
    </submittedName>
</protein>
<gene>
    <name evidence="1" type="ORF">B0H16DRAFT_1735510</name>
</gene>
<name>A0AAD7MPZ8_9AGAR</name>
<accession>A0AAD7MPZ8</accession>